<evidence type="ECO:0000313" key="13">
    <source>
        <dbReference type="Proteomes" id="UP000190023"/>
    </source>
</evidence>
<keyword evidence="6" id="KW-0067">ATP-binding</keyword>
<dbReference type="Gene3D" id="3.40.50.300">
    <property type="entry name" value="P-loop containing nucleotide triphosphate hydrolases"/>
    <property type="match status" value="2"/>
</dbReference>
<proteinExistence type="inferred from homology"/>
<evidence type="ECO:0000256" key="1">
    <source>
        <dbReference type="ARBA" id="ARBA00003618"/>
    </source>
</evidence>
<name>A0A1T0AXH4_9PAST</name>
<dbReference type="EMBL" id="MUYB01000035">
    <property type="protein sequence ID" value="OOS02544.1"/>
    <property type="molecule type" value="Genomic_DNA"/>
</dbReference>
<feature type="domain" description="Rad50/SbcC-type AAA" evidence="11">
    <location>
        <begin position="4"/>
        <end position="230"/>
    </location>
</feature>
<evidence type="ECO:0000256" key="10">
    <source>
        <dbReference type="SAM" id="Coils"/>
    </source>
</evidence>
<dbReference type="GO" id="GO:0006310">
    <property type="term" value="P:DNA recombination"/>
    <property type="evidence" value="ECO:0007669"/>
    <property type="project" value="InterPro"/>
</dbReference>
<keyword evidence="5 9" id="KW-0227">DNA damage</keyword>
<dbReference type="GO" id="GO:0043590">
    <property type="term" value="C:bacterial nucleoid"/>
    <property type="evidence" value="ECO:0007669"/>
    <property type="project" value="TreeGrafter"/>
</dbReference>
<comment type="caution">
    <text evidence="12">The sequence shown here is derived from an EMBL/GenBank/DDBJ whole genome shotgun (WGS) entry which is preliminary data.</text>
</comment>
<dbReference type="GO" id="GO:0016887">
    <property type="term" value="F:ATP hydrolysis activity"/>
    <property type="evidence" value="ECO:0007669"/>
    <property type="project" value="InterPro"/>
</dbReference>
<dbReference type="GO" id="GO:0005524">
    <property type="term" value="F:ATP binding"/>
    <property type="evidence" value="ECO:0007669"/>
    <property type="project" value="UniProtKB-KW"/>
</dbReference>
<sequence length="560" mass="62677">MLVQLTINNFAIVRSLNIELNAGMSVITGETGAGKSIAIDALGVCLGQRTESSMLRAGQERADICATFSLAENSAALMWLRQQELQDMDNPQECILRRLINQDGRSKAFINSIPVSATQLKELGQHLVHINGQHASQLLLKSDYQLQLLDNYCAHSHLLAQMRQHYQEWRHIQQKLQQYKQLLAENEAKKQLLQYQVNELDEFNLRPNEYEELEQDQKRLSNCEELTQLSQAALQLLSENETVNIDSLLYRTTKHIDDLCELDPRYQNVANLLQEALIQVQEAASEIQQLSCDIEQDPMLLNEIEQRMAQALQLARKHQVQPEQLVALHKQLKQELSELTDFSESEEQLIIQEKQAYEQVLNSANALHQSRMLGASKLASLVTQSIKTLAMENAEFSIFVEPQENKLTAQGWDNVAFMLRSNLGQTAQPLAKIASGGELSRIALAIQVLTSDQSAIPTLIFDEVDVGISGATASVVGKLLRQLGEGCQVICVTHLPQVASHGHQQFNVEKQVIEGKTETQMTQLSAQQRTQAIARLLGSSEITDSALANAEEMLRLAMQS</sequence>
<dbReference type="NCBIfam" id="TIGR00634">
    <property type="entry name" value="recN"/>
    <property type="match status" value="1"/>
</dbReference>
<dbReference type="OrthoDB" id="9806954at2"/>
<evidence type="ECO:0000256" key="5">
    <source>
        <dbReference type="ARBA" id="ARBA00022763"/>
    </source>
</evidence>
<evidence type="ECO:0000313" key="12">
    <source>
        <dbReference type="EMBL" id="OOS02544.1"/>
    </source>
</evidence>
<keyword evidence="13" id="KW-1185">Reference proteome</keyword>
<evidence type="ECO:0000259" key="11">
    <source>
        <dbReference type="Pfam" id="PF13476"/>
    </source>
</evidence>
<keyword evidence="10" id="KW-0175">Coiled coil</keyword>
<gene>
    <name evidence="12" type="ORF">B0188_08470</name>
</gene>
<dbReference type="InterPro" id="IPR038729">
    <property type="entry name" value="Rad50/SbcC_AAA"/>
</dbReference>
<dbReference type="GO" id="GO:0006302">
    <property type="term" value="P:double-strand break repair"/>
    <property type="evidence" value="ECO:0007669"/>
    <property type="project" value="InterPro"/>
</dbReference>
<dbReference type="PANTHER" id="PTHR11059:SF0">
    <property type="entry name" value="DNA REPAIR PROTEIN RECN"/>
    <property type="match status" value="1"/>
</dbReference>
<feature type="coiled-coil region" evidence="10">
    <location>
        <begin position="266"/>
        <end position="321"/>
    </location>
</feature>
<protein>
    <recommendedName>
        <fullName evidence="3 9">DNA repair protein RecN</fullName>
    </recommendedName>
    <alternativeName>
        <fullName evidence="8 9">Recombination protein N</fullName>
    </alternativeName>
</protein>
<comment type="similarity">
    <text evidence="2 9">Belongs to the RecN family.</text>
</comment>
<dbReference type="Pfam" id="PF13476">
    <property type="entry name" value="AAA_23"/>
    <property type="match status" value="1"/>
</dbReference>
<keyword evidence="7 9" id="KW-0234">DNA repair</keyword>
<dbReference type="GO" id="GO:0009432">
    <property type="term" value="P:SOS response"/>
    <property type="evidence" value="ECO:0007669"/>
    <property type="project" value="TreeGrafter"/>
</dbReference>
<organism evidence="12 13">
    <name type="scientific">[Haemophilus] felis</name>
    <dbReference type="NCBI Taxonomy" id="123822"/>
    <lineage>
        <taxon>Bacteria</taxon>
        <taxon>Pseudomonadati</taxon>
        <taxon>Pseudomonadota</taxon>
        <taxon>Gammaproteobacteria</taxon>
        <taxon>Pasteurellales</taxon>
        <taxon>Pasteurellaceae</taxon>
    </lineage>
</organism>
<accession>A0A1T0AXH4</accession>
<dbReference type="STRING" id="123822.B0188_08470"/>
<keyword evidence="4" id="KW-0547">Nucleotide-binding</keyword>
<dbReference type="PANTHER" id="PTHR11059">
    <property type="entry name" value="DNA REPAIR PROTEIN RECN"/>
    <property type="match status" value="1"/>
</dbReference>
<comment type="function">
    <text evidence="1 9">May be involved in recombinational repair of damaged DNA.</text>
</comment>
<dbReference type="FunFam" id="3.40.50.300:FF:000319">
    <property type="entry name" value="DNA repair protein RecN"/>
    <property type="match status" value="1"/>
</dbReference>
<evidence type="ECO:0000256" key="3">
    <source>
        <dbReference type="ARBA" id="ARBA00021315"/>
    </source>
</evidence>
<evidence type="ECO:0000256" key="6">
    <source>
        <dbReference type="ARBA" id="ARBA00022840"/>
    </source>
</evidence>
<evidence type="ECO:0000256" key="2">
    <source>
        <dbReference type="ARBA" id="ARBA00009441"/>
    </source>
</evidence>
<reference evidence="12 13" key="1">
    <citation type="submission" date="2017-02" db="EMBL/GenBank/DDBJ databases">
        <title>Draft genome sequence of Haemophilus felis CCUG 31170 type strain.</title>
        <authorList>
            <person name="Engstrom-Jakobsson H."/>
            <person name="Salva-Serra F."/>
            <person name="Thorell K."/>
            <person name="Gonzales-Siles L."/>
            <person name="Karlsson R."/>
            <person name="Boulund F."/>
            <person name="Engstrand L."/>
            <person name="Kristiansson E."/>
            <person name="Moore E."/>
        </authorList>
    </citation>
    <scope>NUCLEOTIDE SEQUENCE [LARGE SCALE GENOMIC DNA]</scope>
    <source>
        <strain evidence="12 13">CCUG 31170</strain>
    </source>
</reference>
<dbReference type="Proteomes" id="UP000190023">
    <property type="component" value="Unassembled WGS sequence"/>
</dbReference>
<dbReference type="InterPro" id="IPR027417">
    <property type="entry name" value="P-loop_NTPase"/>
</dbReference>
<dbReference type="NCBIfam" id="NF008121">
    <property type="entry name" value="PRK10869.1"/>
    <property type="match status" value="1"/>
</dbReference>
<dbReference type="PIRSF" id="PIRSF003128">
    <property type="entry name" value="RecN"/>
    <property type="match status" value="1"/>
</dbReference>
<evidence type="ECO:0000256" key="7">
    <source>
        <dbReference type="ARBA" id="ARBA00023204"/>
    </source>
</evidence>
<dbReference type="SUPFAM" id="SSF52540">
    <property type="entry name" value="P-loop containing nucleoside triphosphate hydrolases"/>
    <property type="match status" value="2"/>
</dbReference>
<evidence type="ECO:0000256" key="9">
    <source>
        <dbReference type="PIRNR" id="PIRNR003128"/>
    </source>
</evidence>
<evidence type="ECO:0000256" key="8">
    <source>
        <dbReference type="ARBA" id="ARBA00033408"/>
    </source>
</evidence>
<dbReference type="InterPro" id="IPR004604">
    <property type="entry name" value="DNA_recomb/repair_RecN"/>
</dbReference>
<dbReference type="AlphaFoldDB" id="A0A1T0AXH4"/>
<dbReference type="CDD" id="cd03241">
    <property type="entry name" value="ABC_RecN"/>
    <property type="match status" value="2"/>
</dbReference>
<dbReference type="FunFam" id="3.40.50.300:FF:000356">
    <property type="entry name" value="DNA repair protein RecN"/>
    <property type="match status" value="1"/>
</dbReference>
<evidence type="ECO:0000256" key="4">
    <source>
        <dbReference type="ARBA" id="ARBA00022741"/>
    </source>
</evidence>